<feature type="chain" id="PRO_5012507495" evidence="1">
    <location>
        <begin position="21"/>
        <end position="100"/>
    </location>
</feature>
<proteinExistence type="predicted"/>
<feature type="signal peptide" evidence="1">
    <location>
        <begin position="1"/>
        <end position="20"/>
    </location>
</feature>
<name>A0A1X2GWG4_9FUNG</name>
<evidence type="ECO:0000313" key="2">
    <source>
        <dbReference type="EMBL" id="ORX62375.1"/>
    </source>
</evidence>
<sequence length="100" mass="11135">MARILNMVLLLVATLMAVVAYDDRVDFKPKSGQTPAEFCKKWPSKCKSVARKHHAPGKLYFVCELGPRPGLAEAYCDMLDGTKRFQYADEVGRDLGATQV</sequence>
<dbReference type="OrthoDB" id="2276167at2759"/>
<gene>
    <name evidence="2" type="ORF">DM01DRAFT_1331803</name>
</gene>
<reference evidence="2 3" key="1">
    <citation type="submission" date="2016-07" db="EMBL/GenBank/DDBJ databases">
        <title>Pervasive Adenine N6-methylation of Active Genes in Fungi.</title>
        <authorList>
            <consortium name="DOE Joint Genome Institute"/>
            <person name="Mondo S.J."/>
            <person name="Dannebaum R.O."/>
            <person name="Kuo R.C."/>
            <person name="Labutti K."/>
            <person name="Haridas S."/>
            <person name="Kuo A."/>
            <person name="Salamov A."/>
            <person name="Ahrendt S.R."/>
            <person name="Lipzen A."/>
            <person name="Sullivan W."/>
            <person name="Andreopoulos W.B."/>
            <person name="Clum A."/>
            <person name="Lindquist E."/>
            <person name="Daum C."/>
            <person name="Ramamoorthy G.K."/>
            <person name="Gryganskyi A."/>
            <person name="Culley D."/>
            <person name="Magnuson J.K."/>
            <person name="James T.Y."/>
            <person name="O'Malley M.A."/>
            <person name="Stajich J.E."/>
            <person name="Spatafora J.W."/>
            <person name="Visel A."/>
            <person name="Grigoriev I.V."/>
        </authorList>
    </citation>
    <scope>NUCLEOTIDE SEQUENCE [LARGE SCALE GENOMIC DNA]</scope>
    <source>
        <strain evidence="2 3">NRRL 3301</strain>
    </source>
</reference>
<comment type="caution">
    <text evidence="2">The sequence shown here is derived from an EMBL/GenBank/DDBJ whole genome shotgun (WGS) entry which is preliminary data.</text>
</comment>
<protein>
    <submittedName>
        <fullName evidence="2">Uncharacterized protein</fullName>
    </submittedName>
</protein>
<evidence type="ECO:0000256" key="1">
    <source>
        <dbReference type="SAM" id="SignalP"/>
    </source>
</evidence>
<evidence type="ECO:0000313" key="3">
    <source>
        <dbReference type="Proteomes" id="UP000242146"/>
    </source>
</evidence>
<dbReference type="Proteomes" id="UP000242146">
    <property type="component" value="Unassembled WGS sequence"/>
</dbReference>
<keyword evidence="1" id="KW-0732">Signal</keyword>
<organism evidence="2 3">
    <name type="scientific">Hesseltinella vesiculosa</name>
    <dbReference type="NCBI Taxonomy" id="101127"/>
    <lineage>
        <taxon>Eukaryota</taxon>
        <taxon>Fungi</taxon>
        <taxon>Fungi incertae sedis</taxon>
        <taxon>Mucoromycota</taxon>
        <taxon>Mucoromycotina</taxon>
        <taxon>Mucoromycetes</taxon>
        <taxon>Mucorales</taxon>
        <taxon>Cunninghamellaceae</taxon>
        <taxon>Hesseltinella</taxon>
    </lineage>
</organism>
<accession>A0A1X2GWG4</accession>
<dbReference type="AlphaFoldDB" id="A0A1X2GWG4"/>
<keyword evidence="3" id="KW-1185">Reference proteome</keyword>
<dbReference type="EMBL" id="MCGT01000002">
    <property type="protein sequence ID" value="ORX62375.1"/>
    <property type="molecule type" value="Genomic_DNA"/>
</dbReference>